<dbReference type="PANTHER" id="PTHR35089:SF1">
    <property type="entry name" value="CHAPERONE PROTEIN SKP"/>
    <property type="match status" value="1"/>
</dbReference>
<dbReference type="RefSeq" id="WP_099245206.1">
    <property type="nucleotide sequence ID" value="NZ_FXXP01000002.1"/>
</dbReference>
<accession>A0A238JCK3</accession>
<dbReference type="SMART" id="SM00935">
    <property type="entry name" value="OmpH"/>
    <property type="match status" value="1"/>
</dbReference>
<dbReference type="GO" id="GO:0051082">
    <property type="term" value="F:unfolded protein binding"/>
    <property type="evidence" value="ECO:0007669"/>
    <property type="project" value="InterPro"/>
</dbReference>
<dbReference type="InterPro" id="IPR005632">
    <property type="entry name" value="Chaperone_Skp"/>
</dbReference>
<evidence type="ECO:0000313" key="5">
    <source>
        <dbReference type="EMBL" id="SMX28103.1"/>
    </source>
</evidence>
<evidence type="ECO:0000256" key="3">
    <source>
        <dbReference type="SAM" id="Coils"/>
    </source>
</evidence>
<feature type="chain" id="PRO_5012014460" evidence="4">
    <location>
        <begin position="25"/>
        <end position="204"/>
    </location>
</feature>
<evidence type="ECO:0000313" key="6">
    <source>
        <dbReference type="Proteomes" id="UP000225972"/>
    </source>
</evidence>
<keyword evidence="6" id="KW-1185">Reference proteome</keyword>
<evidence type="ECO:0000256" key="2">
    <source>
        <dbReference type="ARBA" id="ARBA00022729"/>
    </source>
</evidence>
<proteinExistence type="inferred from homology"/>
<dbReference type="AlphaFoldDB" id="A0A238JCK3"/>
<organism evidence="5 6">
    <name type="scientific">Pelagimonas phthalicica</name>
    <dbReference type="NCBI Taxonomy" id="1037362"/>
    <lineage>
        <taxon>Bacteria</taxon>
        <taxon>Pseudomonadati</taxon>
        <taxon>Pseudomonadota</taxon>
        <taxon>Alphaproteobacteria</taxon>
        <taxon>Rhodobacterales</taxon>
        <taxon>Roseobacteraceae</taxon>
        <taxon>Pelagimonas</taxon>
    </lineage>
</organism>
<dbReference type="GO" id="GO:0005829">
    <property type="term" value="C:cytosol"/>
    <property type="evidence" value="ECO:0007669"/>
    <property type="project" value="TreeGrafter"/>
</dbReference>
<dbReference type="PANTHER" id="PTHR35089">
    <property type="entry name" value="CHAPERONE PROTEIN SKP"/>
    <property type="match status" value="1"/>
</dbReference>
<dbReference type="OrthoDB" id="7868372at2"/>
<feature type="signal peptide" evidence="4">
    <location>
        <begin position="1"/>
        <end position="24"/>
    </location>
</feature>
<keyword evidence="3" id="KW-0175">Coiled coil</keyword>
<dbReference type="SUPFAM" id="SSF111384">
    <property type="entry name" value="OmpH-like"/>
    <property type="match status" value="1"/>
</dbReference>
<evidence type="ECO:0000256" key="1">
    <source>
        <dbReference type="ARBA" id="ARBA00009091"/>
    </source>
</evidence>
<dbReference type="Pfam" id="PF03938">
    <property type="entry name" value="OmpH"/>
    <property type="match status" value="1"/>
</dbReference>
<protein>
    <submittedName>
        <fullName evidence="5">Outer membrane protein (OmpH-like)</fullName>
    </submittedName>
</protein>
<dbReference type="Proteomes" id="UP000225972">
    <property type="component" value="Unassembled WGS sequence"/>
</dbReference>
<reference evidence="6" key="1">
    <citation type="submission" date="2017-05" db="EMBL/GenBank/DDBJ databases">
        <authorList>
            <person name="Rodrigo-Torres L."/>
            <person name="Arahal R. D."/>
            <person name="Lucena T."/>
        </authorList>
    </citation>
    <scope>NUCLEOTIDE SEQUENCE [LARGE SCALE GENOMIC DNA]</scope>
    <source>
        <strain evidence="6">CECT 8649</strain>
    </source>
</reference>
<name>A0A238JCK3_9RHOB</name>
<gene>
    <name evidence="5" type="ORF">TRP8649_02216</name>
</gene>
<dbReference type="GO" id="GO:0050821">
    <property type="term" value="P:protein stabilization"/>
    <property type="evidence" value="ECO:0007669"/>
    <property type="project" value="TreeGrafter"/>
</dbReference>
<dbReference type="Gene3D" id="3.30.910.20">
    <property type="entry name" value="Skp domain"/>
    <property type="match status" value="1"/>
</dbReference>
<feature type="coiled-coil region" evidence="3">
    <location>
        <begin position="62"/>
        <end position="93"/>
    </location>
</feature>
<dbReference type="EMBL" id="FXXP01000002">
    <property type="protein sequence ID" value="SMX28103.1"/>
    <property type="molecule type" value="Genomic_DNA"/>
</dbReference>
<evidence type="ECO:0000256" key="4">
    <source>
        <dbReference type="SAM" id="SignalP"/>
    </source>
</evidence>
<keyword evidence="2 4" id="KW-0732">Signal</keyword>
<dbReference type="InterPro" id="IPR024930">
    <property type="entry name" value="Skp_dom_sf"/>
</dbReference>
<sequence>MNGFRAQLLAFALVLGGFGPSAHAQQVPGEFDIGTVQSPVLVIEFERAFGESAFGKRFALELEQAGAEIAAENRQIEAELTEEEQKLTEQRQTLDPQAFRELADAFDQKVQKLRREQDTKARALVERQETARRDFLISARPVLNRIMQDAGAVVVMDKRNVFATVSAIDVTDQVILGINQLLAEADKANAPKDAPAEEPSKQDP</sequence>
<comment type="similarity">
    <text evidence="1">Belongs to the Skp family.</text>
</comment>